<keyword evidence="2" id="KW-1185">Reference proteome</keyword>
<dbReference type="VEuPathDB" id="PiroplasmaDB:BEWA_027860"/>
<reference evidence="1 2" key="1">
    <citation type="journal article" date="2012" name="BMC Genomics">
        <title>Comparative genomic analysis and phylogenetic position of Theileria equi.</title>
        <authorList>
            <person name="Kappmeyer L.S."/>
            <person name="Thiagarajan M."/>
            <person name="Herndon D.R."/>
            <person name="Ramsay J.D."/>
            <person name="Caler E."/>
            <person name="Djikeng A."/>
            <person name="Gillespie J.J."/>
            <person name="Lau A.O."/>
            <person name="Roalson E.H."/>
            <person name="Silva J.C."/>
            <person name="Silva M.G."/>
            <person name="Suarez C.E."/>
            <person name="Ueti M.W."/>
            <person name="Nene V.M."/>
            <person name="Mealey R.H."/>
            <person name="Knowles D.P."/>
            <person name="Brayton K.A."/>
        </authorList>
    </citation>
    <scope>NUCLEOTIDE SEQUENCE [LARGE SCALE GENOMIC DNA]</scope>
    <source>
        <strain evidence="1 2">WA</strain>
    </source>
</reference>
<evidence type="ECO:0000313" key="1">
    <source>
        <dbReference type="EMBL" id="AFZ79937.1"/>
    </source>
</evidence>
<accession>L0AWH5</accession>
<dbReference type="Proteomes" id="UP000031512">
    <property type="component" value="Chromosome 1"/>
</dbReference>
<proteinExistence type="predicted"/>
<dbReference type="AlphaFoldDB" id="L0AWH5"/>
<dbReference type="EMBL" id="CP001669">
    <property type="protein sequence ID" value="AFZ79937.1"/>
    <property type="molecule type" value="Genomic_DNA"/>
</dbReference>
<evidence type="ECO:0000313" key="2">
    <source>
        <dbReference type="Proteomes" id="UP000031512"/>
    </source>
</evidence>
<protein>
    <submittedName>
        <fullName evidence="1">Uncharacterized protein</fullName>
    </submittedName>
</protein>
<sequence>MENYQQGYQNMDPRANEMHHQIPNIKYEPNSQGLYNPYMMDHSKKIYNRPPKVSNSDIDALLKQNSNIINTLTKLSGATDPQFFRNCSTLQRNLVFLSRIADQPN</sequence>
<dbReference type="RefSeq" id="XP_004829603.1">
    <property type="nucleotide sequence ID" value="XM_004829546.1"/>
</dbReference>
<dbReference type="KEGG" id="beq:BEWA_027860"/>
<gene>
    <name evidence="1" type="ORF">BEWA_027860</name>
</gene>
<organism evidence="1 2">
    <name type="scientific">Theileria equi strain WA</name>
    <dbReference type="NCBI Taxonomy" id="1537102"/>
    <lineage>
        <taxon>Eukaryota</taxon>
        <taxon>Sar</taxon>
        <taxon>Alveolata</taxon>
        <taxon>Apicomplexa</taxon>
        <taxon>Aconoidasida</taxon>
        <taxon>Piroplasmida</taxon>
        <taxon>Theileriidae</taxon>
        <taxon>Theileria</taxon>
    </lineage>
</organism>
<name>L0AWH5_THEEQ</name>
<dbReference type="GeneID" id="15806060"/>